<dbReference type="RefSeq" id="WP_190477159.1">
    <property type="nucleotide sequence ID" value="NZ_JACOFT010000001.1"/>
</dbReference>
<feature type="chain" id="PRO_5045132042" description="Ig-like domain-containing protein" evidence="1">
    <location>
        <begin position="22"/>
        <end position="460"/>
    </location>
</feature>
<gene>
    <name evidence="2" type="ORF">H8K26_02875</name>
</gene>
<feature type="signal peptide" evidence="1">
    <location>
        <begin position="1"/>
        <end position="21"/>
    </location>
</feature>
<dbReference type="Proteomes" id="UP000637632">
    <property type="component" value="Unassembled WGS sequence"/>
</dbReference>
<name>A0ABR6XC95_9BURK</name>
<reference evidence="2 3" key="1">
    <citation type="submission" date="2020-08" db="EMBL/GenBank/DDBJ databases">
        <title>Novel species isolated from subtropical streams in China.</title>
        <authorList>
            <person name="Lu H."/>
        </authorList>
    </citation>
    <scope>NUCLEOTIDE SEQUENCE [LARGE SCALE GENOMIC DNA]</scope>
    <source>
        <strain evidence="2 3">CCTCC AB 2015119</strain>
    </source>
</reference>
<evidence type="ECO:0000313" key="3">
    <source>
        <dbReference type="Proteomes" id="UP000637632"/>
    </source>
</evidence>
<protein>
    <recommendedName>
        <fullName evidence="4">Ig-like domain-containing protein</fullName>
    </recommendedName>
</protein>
<evidence type="ECO:0000313" key="2">
    <source>
        <dbReference type="EMBL" id="MBC3810372.1"/>
    </source>
</evidence>
<evidence type="ECO:0000256" key="1">
    <source>
        <dbReference type="SAM" id="SignalP"/>
    </source>
</evidence>
<accession>A0ABR6XC95</accession>
<comment type="caution">
    <text evidence="2">The sequence shown here is derived from an EMBL/GenBank/DDBJ whole genome shotgun (WGS) entry which is preliminary data.</text>
</comment>
<keyword evidence="1" id="KW-0732">Signal</keyword>
<keyword evidence="3" id="KW-1185">Reference proteome</keyword>
<sequence>MKTFFQIVSGLFLLAILSACGGGGGSAGTSMNGAALFTTAADKIQMLYGETKTFTVGGGVPSYSVSSSGAVSATLTGTAITVTTNATGTGTVTVTDKAGAKVSIEVTVGTGATLTTSAPASITVGVGAVTSKYSITGGTGVYAVNSGDTSIANVGVSGSVFVIGGVSTGKTTVVVKDNAGQSVSIDVTVVGGTLSLFTTAPSAVTVPSGKTVSYSISGGSAPYSVSSNNSAAADVSLKQNGTDFDIKAITAGAANIIVTDASRSSVTIAVTVTTPAAGTLSVLPAGASGSVGDTLKFNVVGGVLPYKITNTNDSIAVVTASGNGSSFTAALGNVGSTIVTIIDSLGTTSNITIVVNANASTLRLAPNAIEVSEQSVESFQLKIYGGSAPYTAFTSDPQFGVVSISGNTYTVAAPGGTNRRCVTPTTVLGVYPVSLTVVDSLGASAVSIMSVRDTLDSTCK</sequence>
<dbReference type="PROSITE" id="PS51257">
    <property type="entry name" value="PROKAR_LIPOPROTEIN"/>
    <property type="match status" value="1"/>
</dbReference>
<dbReference type="EMBL" id="JACOFT010000001">
    <property type="protein sequence ID" value="MBC3810372.1"/>
    <property type="molecule type" value="Genomic_DNA"/>
</dbReference>
<proteinExistence type="predicted"/>
<evidence type="ECO:0008006" key="4">
    <source>
        <dbReference type="Google" id="ProtNLM"/>
    </source>
</evidence>
<organism evidence="2 3">
    <name type="scientific">Undibacterium aquatile</name>
    <dbReference type="NCBI Taxonomy" id="1537398"/>
    <lineage>
        <taxon>Bacteria</taxon>
        <taxon>Pseudomonadati</taxon>
        <taxon>Pseudomonadota</taxon>
        <taxon>Betaproteobacteria</taxon>
        <taxon>Burkholderiales</taxon>
        <taxon>Oxalobacteraceae</taxon>
        <taxon>Undibacterium</taxon>
    </lineage>
</organism>